<dbReference type="OrthoDB" id="5187906at2"/>
<evidence type="ECO:0000313" key="2">
    <source>
        <dbReference type="Proteomes" id="UP000245535"/>
    </source>
</evidence>
<dbReference type="Proteomes" id="UP000245535">
    <property type="component" value="Unassembled WGS sequence"/>
</dbReference>
<evidence type="ECO:0008006" key="3">
    <source>
        <dbReference type="Google" id="ProtNLM"/>
    </source>
</evidence>
<reference evidence="1 2" key="1">
    <citation type="submission" date="2018-03" db="EMBL/GenBank/DDBJ databases">
        <title>Genomic Encyclopedia of Archaeal and Bacterial Type Strains, Phase II (KMG-II): from individual species to whole genera.</title>
        <authorList>
            <person name="Goeker M."/>
        </authorList>
    </citation>
    <scope>NUCLEOTIDE SEQUENCE [LARGE SCALE GENOMIC DNA]</scope>
    <source>
        <strain evidence="1 2">DSM 28229</strain>
    </source>
</reference>
<accession>A0A315YYC0</accession>
<name>A0A315YYC0_SEDFL</name>
<gene>
    <name evidence="1" type="ORF">BC781_11088</name>
</gene>
<comment type="caution">
    <text evidence="1">The sequence shown here is derived from an EMBL/GenBank/DDBJ whole genome shotgun (WGS) entry which is preliminary data.</text>
</comment>
<dbReference type="EMBL" id="QGDO01000010">
    <property type="protein sequence ID" value="PWJ35047.1"/>
    <property type="molecule type" value="Genomic_DNA"/>
</dbReference>
<sequence length="133" mass="15955">MIDQSPSNCLCCGKVLTGRKGKKYCDQYCKSRHQYERRLEDTPSIYFLVDKKLRKNRSILKVYNKAGKSTVRKETLIAEGFDPNFFTHYWKNKKGDVYLFVYEYGFNKKIEHQKEKYVLVQWQEYMNPSLKLT</sequence>
<protein>
    <recommendedName>
        <fullName evidence="3">DUF2116 family Zn-ribbon domain-containing protein</fullName>
    </recommendedName>
</protein>
<proteinExistence type="predicted"/>
<dbReference type="RefSeq" id="WP_109622849.1">
    <property type="nucleotide sequence ID" value="NZ_QGDO01000010.1"/>
</dbReference>
<evidence type="ECO:0000313" key="1">
    <source>
        <dbReference type="EMBL" id="PWJ35047.1"/>
    </source>
</evidence>
<dbReference type="AlphaFoldDB" id="A0A315YYC0"/>
<organism evidence="1 2">
    <name type="scientific">Sediminitomix flava</name>
    <dbReference type="NCBI Taxonomy" id="379075"/>
    <lineage>
        <taxon>Bacteria</taxon>
        <taxon>Pseudomonadati</taxon>
        <taxon>Bacteroidota</taxon>
        <taxon>Cytophagia</taxon>
        <taxon>Cytophagales</taxon>
        <taxon>Flammeovirgaceae</taxon>
        <taxon>Sediminitomix</taxon>
    </lineage>
</organism>
<keyword evidence="2" id="KW-1185">Reference proteome</keyword>